<dbReference type="InterPro" id="IPR029058">
    <property type="entry name" value="AB_hydrolase_fold"/>
</dbReference>
<dbReference type="AlphaFoldDB" id="A0A7Y4L0V2"/>
<dbReference type="GO" id="GO:0016787">
    <property type="term" value="F:hydrolase activity"/>
    <property type="evidence" value="ECO:0007669"/>
    <property type="project" value="UniProtKB-KW"/>
</dbReference>
<keyword evidence="3" id="KW-0378">Hydrolase</keyword>
<evidence type="ECO:0000313" key="3">
    <source>
        <dbReference type="EMBL" id="NOL41251.1"/>
    </source>
</evidence>
<dbReference type="Proteomes" id="UP000553957">
    <property type="component" value="Unassembled WGS sequence"/>
</dbReference>
<organism evidence="3 4">
    <name type="scientific">Kribbella sandramycini</name>
    <dbReference type="NCBI Taxonomy" id="60450"/>
    <lineage>
        <taxon>Bacteria</taxon>
        <taxon>Bacillati</taxon>
        <taxon>Actinomycetota</taxon>
        <taxon>Actinomycetes</taxon>
        <taxon>Propionibacteriales</taxon>
        <taxon>Kribbellaceae</taxon>
        <taxon>Kribbella</taxon>
    </lineage>
</organism>
<name>A0A7Y4L0V2_9ACTN</name>
<evidence type="ECO:0000313" key="4">
    <source>
        <dbReference type="Proteomes" id="UP000534306"/>
    </source>
</evidence>
<gene>
    <name evidence="2" type="ORF">HNR71_004540</name>
    <name evidence="3" type="ORF">HPO96_13445</name>
</gene>
<dbReference type="InterPro" id="IPR000073">
    <property type="entry name" value="AB_hydrolase_1"/>
</dbReference>
<dbReference type="SUPFAM" id="SSF53474">
    <property type="entry name" value="alpha/beta-Hydrolases"/>
    <property type="match status" value="1"/>
</dbReference>
<protein>
    <submittedName>
        <fullName evidence="3">Alpha/beta hydrolase</fullName>
    </submittedName>
    <submittedName>
        <fullName evidence="2">Pimeloyl-ACP methyl ester carboxylesterase</fullName>
    </submittedName>
</protein>
<sequence length="277" mass="29607">MKSIYRTPAGRDLVRAWCTERLAEWPIPQQRVTLTANGSETHLVTAGSGGTVLFIPGTNFNAAVSAPIAVALRQAGCQVVIPDVPGQPGLSSDVRVAGARRAAWYGAWLDELVEQVYDDRPVTVVGHSLGAAIALSASSPRISRRVLVSPGGLIRLSLTPAVLLHSTAWFLRPTPARSARLLTTMLAPGHQPPEQLADWMTLVARHTRTSGDPGRLHTTHSTPATTIAVSGSHDVFLPPERLRPAVRDRLHLDLRLVDDAGHLVVHENPAAIAALVA</sequence>
<evidence type="ECO:0000313" key="2">
    <source>
        <dbReference type="EMBL" id="MBB6568903.1"/>
    </source>
</evidence>
<accession>A0A7Y4L0V2</accession>
<dbReference type="Gene3D" id="3.40.50.1820">
    <property type="entry name" value="alpha/beta hydrolase"/>
    <property type="match status" value="1"/>
</dbReference>
<dbReference type="EMBL" id="JABJRC010000002">
    <property type="protein sequence ID" value="NOL41251.1"/>
    <property type="molecule type" value="Genomic_DNA"/>
</dbReference>
<reference evidence="3 4" key="1">
    <citation type="submission" date="2020-05" db="EMBL/GenBank/DDBJ databases">
        <title>Genome sequence of Kribbella sandramycini ATCC 39419.</title>
        <authorList>
            <person name="Maclea K.S."/>
            <person name="Fair J.L."/>
        </authorList>
    </citation>
    <scope>NUCLEOTIDE SEQUENCE [LARGE SCALE GENOMIC DNA]</scope>
    <source>
        <strain evidence="3 4">ATCC 39419</strain>
    </source>
</reference>
<reference evidence="2 5" key="2">
    <citation type="submission" date="2020-08" db="EMBL/GenBank/DDBJ databases">
        <title>Sequencing the genomes of 1000 actinobacteria strains.</title>
        <authorList>
            <person name="Klenk H.-P."/>
        </authorList>
    </citation>
    <scope>NUCLEOTIDE SEQUENCE [LARGE SCALE GENOMIC DNA]</scope>
    <source>
        <strain evidence="2 5">DSM 15626</strain>
    </source>
</reference>
<dbReference type="Proteomes" id="UP000534306">
    <property type="component" value="Unassembled WGS sequence"/>
</dbReference>
<proteinExistence type="predicted"/>
<feature type="domain" description="AB hydrolase-1" evidence="1">
    <location>
        <begin position="52"/>
        <end position="274"/>
    </location>
</feature>
<dbReference type="EMBL" id="JACHKF010000001">
    <property type="protein sequence ID" value="MBB6568903.1"/>
    <property type="molecule type" value="Genomic_DNA"/>
</dbReference>
<keyword evidence="4" id="KW-1185">Reference proteome</keyword>
<dbReference type="RefSeq" id="WP_171673684.1">
    <property type="nucleotide sequence ID" value="NZ_BAAAGT010000013.1"/>
</dbReference>
<evidence type="ECO:0000259" key="1">
    <source>
        <dbReference type="Pfam" id="PF12697"/>
    </source>
</evidence>
<comment type="caution">
    <text evidence="3">The sequence shown here is derived from an EMBL/GenBank/DDBJ whole genome shotgun (WGS) entry which is preliminary data.</text>
</comment>
<dbReference type="Pfam" id="PF12697">
    <property type="entry name" value="Abhydrolase_6"/>
    <property type="match status" value="1"/>
</dbReference>
<evidence type="ECO:0000313" key="5">
    <source>
        <dbReference type="Proteomes" id="UP000553957"/>
    </source>
</evidence>